<sequence>MALQREITRLHFHDPSLSHRALARSLEVSPTTVATMRRYVLQTGLTWTELAELDDPSWRKALQNENRSLAQTKPKPEWAHIHAELQRPDATLEVLWREWRESVPNGIGYSAFADGYRVWSRNRHVVMRQVHRPGDRLFVDFAGRTVEIRDRDGGPSQFAQIFVAVLGYSNYTFIHAVLTQNARDWAECHIQAFNALGGVPLWIVPDNLKAAVLRRGREKIELNPVFRACLAHYGTAALPARPRRPRDKGKAEVGVQIGQRWVLFRLRDRAFFNVSELNDELRRLTAHLNAHPFKKLSGSREQRFETERKVLQPLPTSTFEICDWRYQVRVGQDHHVEHHGCHYSVPCELAGKRVDLRFTASLLEILHEGRRVVLHPL</sequence>
<feature type="non-terminal residue" evidence="3">
    <location>
        <position position="377"/>
    </location>
</feature>
<dbReference type="Gene3D" id="3.30.420.10">
    <property type="entry name" value="Ribonuclease H-like superfamily/Ribonuclease H"/>
    <property type="match status" value="1"/>
</dbReference>
<dbReference type="InterPro" id="IPR036397">
    <property type="entry name" value="RNaseH_sf"/>
</dbReference>
<protein>
    <submittedName>
        <fullName evidence="3">IS21 family transposase</fullName>
    </submittedName>
</protein>
<name>A0ABS5E3H0_9BURK</name>
<comment type="caution">
    <text evidence="3">The sequence shown here is derived from an EMBL/GenBank/DDBJ whole genome shotgun (WGS) entry which is preliminary data.</text>
</comment>
<dbReference type="PANTHER" id="PTHR35004">
    <property type="entry name" value="TRANSPOSASE RV3428C-RELATED"/>
    <property type="match status" value="1"/>
</dbReference>
<proteinExistence type="inferred from homology"/>
<dbReference type="Proteomes" id="UP000672097">
    <property type="component" value="Unassembled WGS sequence"/>
</dbReference>
<dbReference type="InterPro" id="IPR012337">
    <property type="entry name" value="RNaseH-like_sf"/>
</dbReference>
<dbReference type="PANTHER" id="PTHR35004:SF8">
    <property type="entry name" value="TRANSPOSASE RV3428C-RELATED"/>
    <property type="match status" value="1"/>
</dbReference>
<evidence type="ECO:0000313" key="4">
    <source>
        <dbReference type="Proteomes" id="UP000672097"/>
    </source>
</evidence>
<dbReference type="SUPFAM" id="SSF53098">
    <property type="entry name" value="Ribonuclease H-like"/>
    <property type="match status" value="1"/>
</dbReference>
<evidence type="ECO:0000313" key="3">
    <source>
        <dbReference type="EMBL" id="MBQ0937921.1"/>
    </source>
</evidence>
<dbReference type="EMBL" id="JAGQDG010000014">
    <property type="protein sequence ID" value="MBQ0937921.1"/>
    <property type="molecule type" value="Genomic_DNA"/>
</dbReference>
<dbReference type="PROSITE" id="PS50994">
    <property type="entry name" value="INTEGRASE"/>
    <property type="match status" value="1"/>
</dbReference>
<dbReference type="Pfam" id="PF00665">
    <property type="entry name" value="rve"/>
    <property type="match status" value="1"/>
</dbReference>
<dbReference type="Pfam" id="PF22483">
    <property type="entry name" value="Mu-transpos_C_2"/>
    <property type="match status" value="1"/>
</dbReference>
<dbReference type="InterPro" id="IPR001584">
    <property type="entry name" value="Integrase_cat-core"/>
</dbReference>
<keyword evidence="4" id="KW-1185">Reference proteome</keyword>
<comment type="similarity">
    <text evidence="1">Belongs to the transposase IS21/IS408/IS1162 family.</text>
</comment>
<feature type="domain" description="Integrase catalytic" evidence="2">
    <location>
        <begin position="129"/>
        <end position="309"/>
    </location>
</feature>
<dbReference type="InterPro" id="IPR054353">
    <property type="entry name" value="IstA-like_C"/>
</dbReference>
<dbReference type="RefSeq" id="WP_210811681.1">
    <property type="nucleotide sequence ID" value="NZ_JAGQDG010000014.1"/>
</dbReference>
<gene>
    <name evidence="3" type="primary">istA</name>
    <name evidence="3" type="ORF">KAK11_21545</name>
</gene>
<evidence type="ECO:0000259" key="2">
    <source>
        <dbReference type="PROSITE" id="PS50994"/>
    </source>
</evidence>
<evidence type="ECO:0000256" key="1">
    <source>
        <dbReference type="ARBA" id="ARBA00009277"/>
    </source>
</evidence>
<reference evidence="3 4" key="1">
    <citation type="submission" date="2021-04" db="EMBL/GenBank/DDBJ databases">
        <title>The genome sequence of type strain Ideonella paludis KCTC 32238.</title>
        <authorList>
            <person name="Liu Y."/>
        </authorList>
    </citation>
    <scope>NUCLEOTIDE SEQUENCE [LARGE SCALE GENOMIC DNA]</scope>
    <source>
        <strain evidence="3 4">KCTC 32238</strain>
    </source>
</reference>
<organism evidence="3 4">
    <name type="scientific">Ideonella paludis</name>
    <dbReference type="NCBI Taxonomy" id="1233411"/>
    <lineage>
        <taxon>Bacteria</taxon>
        <taxon>Pseudomonadati</taxon>
        <taxon>Pseudomonadota</taxon>
        <taxon>Betaproteobacteria</taxon>
        <taxon>Burkholderiales</taxon>
        <taxon>Sphaerotilaceae</taxon>
        <taxon>Ideonella</taxon>
    </lineage>
</organism>
<accession>A0ABS5E3H0</accession>
<dbReference type="NCBIfam" id="NF033546">
    <property type="entry name" value="transpos_IS21"/>
    <property type="match status" value="1"/>
</dbReference>